<name>A0ABN8CRX2_9STRA</name>
<evidence type="ECO:0000259" key="1">
    <source>
        <dbReference type="Pfam" id="PF04366"/>
    </source>
</evidence>
<keyword evidence="3" id="KW-1185">Reference proteome</keyword>
<dbReference type="InterPro" id="IPR051702">
    <property type="entry name" value="SH3_domain_YSC84-like"/>
</dbReference>
<comment type="caution">
    <text evidence="2">The sequence shown here is derived from an EMBL/GenBank/DDBJ whole genome shotgun (WGS) entry which is preliminary data.</text>
</comment>
<evidence type="ECO:0000313" key="3">
    <source>
        <dbReference type="Proteomes" id="UP001158986"/>
    </source>
</evidence>
<proteinExistence type="predicted"/>
<dbReference type="PANTHER" id="PTHR15629:SF2">
    <property type="entry name" value="SH3 DOMAIN-CONTAINING YSC84-LIKE PROTEIN 1"/>
    <property type="match status" value="1"/>
</dbReference>
<accession>A0ABN8CRX2</accession>
<organism evidence="2 3">
    <name type="scientific">Peronospora belbahrii</name>
    <dbReference type="NCBI Taxonomy" id="622444"/>
    <lineage>
        <taxon>Eukaryota</taxon>
        <taxon>Sar</taxon>
        <taxon>Stramenopiles</taxon>
        <taxon>Oomycota</taxon>
        <taxon>Peronosporomycetes</taxon>
        <taxon>Peronosporales</taxon>
        <taxon>Peronosporaceae</taxon>
        <taxon>Peronospora</taxon>
    </lineage>
</organism>
<feature type="domain" description="Ysc84 actin-binding" evidence="1">
    <location>
        <begin position="90"/>
        <end position="189"/>
    </location>
</feature>
<protein>
    <recommendedName>
        <fullName evidence="1">Ysc84 actin-binding domain-containing protein</fullName>
    </recommendedName>
</protein>
<gene>
    <name evidence="2" type="ORF">PBS001_LOCUS2575</name>
</gene>
<dbReference type="Proteomes" id="UP001158986">
    <property type="component" value="Unassembled WGS sequence"/>
</dbReference>
<dbReference type="EMBL" id="CAKLCB010000144">
    <property type="protein sequence ID" value="CAH0515882.1"/>
    <property type="molecule type" value="Genomic_DNA"/>
</dbReference>
<dbReference type="InterPro" id="IPR007461">
    <property type="entry name" value="Ysc84_actin-binding"/>
</dbReference>
<dbReference type="PANTHER" id="PTHR15629">
    <property type="entry name" value="SH3YL1 PROTEIN"/>
    <property type="match status" value="1"/>
</dbReference>
<evidence type="ECO:0000313" key="2">
    <source>
        <dbReference type="EMBL" id="CAH0515882.1"/>
    </source>
</evidence>
<reference evidence="2 3" key="1">
    <citation type="submission" date="2021-11" db="EMBL/GenBank/DDBJ databases">
        <authorList>
            <person name="Islam A."/>
            <person name="Islam S."/>
            <person name="Flora M.S."/>
            <person name="Rahman M."/>
            <person name="Ziaur R.M."/>
            <person name="Epstein J.H."/>
            <person name="Hassan M."/>
            <person name="Klassen M."/>
            <person name="Woodard K."/>
            <person name="Webb A."/>
            <person name="Webby R.J."/>
            <person name="El Zowalaty M.E."/>
        </authorList>
    </citation>
    <scope>NUCLEOTIDE SEQUENCE [LARGE SCALE GENOMIC DNA]</scope>
    <source>
        <strain evidence="2">Pbs1</strain>
    </source>
</reference>
<sequence length="256" mass="27720">MNTASALRDLLAVVVSMRSYVPGDGHSMSVKATSKLTKEMDKAAQVMETFLCAKLLKDQSSPHELLAEAYGLVFCYHVQIGILVFGQDWNRSAAKVFTRNGQVQLASELHFAVGPIGRAANAATIVGRGSVVPNYSYRHSKGFYGSIGLSGGVICTRKSLNARCYGPRQILGGEVACSLALPLWKGLDKAPGIQREYVNGFPVLALTYTGIACDSCSHIHLSRTTRMRVQTAEICWSTVLACTQEGLTRAKSLHQH</sequence>
<dbReference type="Pfam" id="PF04366">
    <property type="entry name" value="Ysc84"/>
    <property type="match status" value="1"/>
</dbReference>